<proteinExistence type="predicted"/>
<evidence type="ECO:0000256" key="4">
    <source>
        <dbReference type="ARBA" id="ARBA00022840"/>
    </source>
</evidence>
<dbReference type="InterPro" id="IPR000719">
    <property type="entry name" value="Prot_kinase_dom"/>
</dbReference>
<keyword evidence="7" id="KW-0472">Membrane</keyword>
<feature type="binding site" evidence="6">
    <location>
        <position position="100"/>
    </location>
    <ligand>
        <name>ATP</name>
        <dbReference type="ChEBI" id="CHEBI:30616"/>
    </ligand>
</feature>
<organism evidence="9 10">
    <name type="scientific">Aquisphaera giovannonii</name>
    <dbReference type="NCBI Taxonomy" id="406548"/>
    <lineage>
        <taxon>Bacteria</taxon>
        <taxon>Pseudomonadati</taxon>
        <taxon>Planctomycetota</taxon>
        <taxon>Planctomycetia</taxon>
        <taxon>Isosphaerales</taxon>
        <taxon>Isosphaeraceae</taxon>
        <taxon>Aquisphaera</taxon>
    </lineage>
</organism>
<keyword evidence="4 6" id="KW-0067">ATP-binding</keyword>
<dbReference type="PROSITE" id="PS00108">
    <property type="entry name" value="PROTEIN_KINASE_ST"/>
    <property type="match status" value="1"/>
</dbReference>
<keyword evidence="7" id="KW-0812">Transmembrane</keyword>
<dbReference type="SUPFAM" id="SSF56112">
    <property type="entry name" value="Protein kinase-like (PK-like)"/>
    <property type="match status" value="1"/>
</dbReference>
<dbReference type="InterPro" id="IPR019775">
    <property type="entry name" value="WD40_repeat_CS"/>
</dbReference>
<dbReference type="Gene3D" id="3.30.200.20">
    <property type="entry name" value="Phosphorylase Kinase, domain 1"/>
    <property type="match status" value="1"/>
</dbReference>
<keyword evidence="2" id="KW-0677">Repeat</keyword>
<dbReference type="KEGG" id="agv:OJF2_01090"/>
<reference evidence="9 10" key="1">
    <citation type="submission" date="2019-08" db="EMBL/GenBank/DDBJ databases">
        <title>Deep-cultivation of Planctomycetes and their phenomic and genomic characterization uncovers novel biology.</title>
        <authorList>
            <person name="Wiegand S."/>
            <person name="Jogler M."/>
            <person name="Boedeker C."/>
            <person name="Pinto D."/>
            <person name="Vollmers J."/>
            <person name="Rivas-Marin E."/>
            <person name="Kohn T."/>
            <person name="Peeters S.H."/>
            <person name="Heuer A."/>
            <person name="Rast P."/>
            <person name="Oberbeckmann S."/>
            <person name="Bunk B."/>
            <person name="Jeske O."/>
            <person name="Meyerdierks A."/>
            <person name="Storesund J.E."/>
            <person name="Kallscheuer N."/>
            <person name="Luecker S."/>
            <person name="Lage O.M."/>
            <person name="Pohl T."/>
            <person name="Merkel B.J."/>
            <person name="Hornburger P."/>
            <person name="Mueller R.-W."/>
            <person name="Bruemmer F."/>
            <person name="Labrenz M."/>
            <person name="Spormann A.M."/>
            <person name="Op den Camp H."/>
            <person name="Overmann J."/>
            <person name="Amann R."/>
            <person name="Jetten M.S.M."/>
            <person name="Mascher T."/>
            <person name="Medema M.H."/>
            <person name="Devos D.P."/>
            <person name="Kaster A.-K."/>
            <person name="Ovreas L."/>
            <person name="Rohde M."/>
            <person name="Galperin M.Y."/>
            <person name="Jogler C."/>
        </authorList>
    </citation>
    <scope>NUCLEOTIDE SEQUENCE [LARGE SCALE GENOMIC DNA]</scope>
    <source>
        <strain evidence="9 10">OJF2</strain>
    </source>
</reference>
<dbReference type="Gene3D" id="2.130.10.10">
    <property type="entry name" value="YVTN repeat-like/Quinoprotein amine dehydrogenase"/>
    <property type="match status" value="4"/>
</dbReference>
<evidence type="ECO:0000256" key="5">
    <source>
        <dbReference type="PROSITE-ProRule" id="PRU00221"/>
    </source>
</evidence>
<dbReference type="PANTHER" id="PTHR44019:SF8">
    <property type="entry name" value="POC1 CENTRIOLAR PROTEIN HOMOLOG"/>
    <property type="match status" value="1"/>
</dbReference>
<dbReference type="InterPro" id="IPR001680">
    <property type="entry name" value="WD40_rpt"/>
</dbReference>
<dbReference type="EMBL" id="CP042997">
    <property type="protein sequence ID" value="QEH31644.1"/>
    <property type="molecule type" value="Genomic_DNA"/>
</dbReference>
<evidence type="ECO:0000259" key="8">
    <source>
        <dbReference type="PROSITE" id="PS50011"/>
    </source>
</evidence>
<dbReference type="AlphaFoldDB" id="A0A5B9VU94"/>
<dbReference type="InterPro" id="IPR008271">
    <property type="entry name" value="Ser/Thr_kinase_AS"/>
</dbReference>
<dbReference type="CDD" id="cd00200">
    <property type="entry name" value="WD40"/>
    <property type="match status" value="1"/>
</dbReference>
<dbReference type="InterPro" id="IPR020472">
    <property type="entry name" value="WD40_PAC1"/>
</dbReference>
<dbReference type="EC" id="2.7.11.1" evidence="9"/>
<accession>A0A5B9VU94</accession>
<dbReference type="PROSITE" id="PS00107">
    <property type="entry name" value="PROTEIN_KINASE_ATP"/>
    <property type="match status" value="1"/>
</dbReference>
<feature type="repeat" description="WD" evidence="5">
    <location>
        <begin position="927"/>
        <end position="968"/>
    </location>
</feature>
<keyword evidence="9" id="KW-0808">Transferase</keyword>
<keyword evidence="10" id="KW-1185">Reference proteome</keyword>
<name>A0A5B9VU94_9BACT</name>
<evidence type="ECO:0000256" key="7">
    <source>
        <dbReference type="SAM" id="Phobius"/>
    </source>
</evidence>
<evidence type="ECO:0000313" key="9">
    <source>
        <dbReference type="EMBL" id="QEH31644.1"/>
    </source>
</evidence>
<dbReference type="PANTHER" id="PTHR44019">
    <property type="entry name" value="WD REPEAT-CONTAINING PROTEIN 55"/>
    <property type="match status" value="1"/>
</dbReference>
<dbReference type="InterPro" id="IPR036322">
    <property type="entry name" value="WD40_repeat_dom_sf"/>
</dbReference>
<dbReference type="Pfam" id="PF00400">
    <property type="entry name" value="WD40"/>
    <property type="match status" value="9"/>
</dbReference>
<dbReference type="SUPFAM" id="SSF50978">
    <property type="entry name" value="WD40 repeat-like"/>
    <property type="match status" value="2"/>
</dbReference>
<keyword evidence="1 5" id="KW-0853">WD repeat</keyword>
<keyword evidence="3 6" id="KW-0547">Nucleotide-binding</keyword>
<dbReference type="SMART" id="SM00220">
    <property type="entry name" value="S_TKc"/>
    <property type="match status" value="1"/>
</dbReference>
<dbReference type="Gene3D" id="1.10.510.10">
    <property type="entry name" value="Transferase(Phosphotransferase) domain 1"/>
    <property type="match status" value="1"/>
</dbReference>
<dbReference type="PRINTS" id="PR00320">
    <property type="entry name" value="GPROTEINBRPT"/>
</dbReference>
<evidence type="ECO:0000256" key="6">
    <source>
        <dbReference type="PROSITE-ProRule" id="PRU10141"/>
    </source>
</evidence>
<dbReference type="InterPro" id="IPR017441">
    <property type="entry name" value="Protein_kinase_ATP_BS"/>
</dbReference>
<evidence type="ECO:0000313" key="10">
    <source>
        <dbReference type="Proteomes" id="UP000324233"/>
    </source>
</evidence>
<dbReference type="Pfam" id="PF00069">
    <property type="entry name" value="Pkinase"/>
    <property type="match status" value="1"/>
</dbReference>
<dbReference type="PROSITE" id="PS50011">
    <property type="entry name" value="PROTEIN_KINASE_DOM"/>
    <property type="match status" value="1"/>
</dbReference>
<dbReference type="PROSITE" id="PS00678">
    <property type="entry name" value="WD_REPEATS_1"/>
    <property type="match status" value="1"/>
</dbReference>
<dbReference type="OrthoDB" id="500858at2"/>
<dbReference type="SMART" id="SM00320">
    <property type="entry name" value="WD40"/>
    <property type="match status" value="11"/>
</dbReference>
<feature type="transmembrane region" description="Helical" evidence="7">
    <location>
        <begin position="366"/>
        <end position="386"/>
    </location>
</feature>
<dbReference type="CDD" id="cd14014">
    <property type="entry name" value="STKc_PknB_like"/>
    <property type="match status" value="1"/>
</dbReference>
<evidence type="ECO:0000256" key="3">
    <source>
        <dbReference type="ARBA" id="ARBA00022741"/>
    </source>
</evidence>
<feature type="domain" description="Protein kinase" evidence="8">
    <location>
        <begin position="71"/>
        <end position="366"/>
    </location>
</feature>
<keyword evidence="9" id="KW-0418">Kinase</keyword>
<dbReference type="PROSITE" id="PS50294">
    <property type="entry name" value="WD_REPEATS_REGION"/>
    <property type="match status" value="5"/>
</dbReference>
<dbReference type="Proteomes" id="UP000324233">
    <property type="component" value="Chromosome"/>
</dbReference>
<feature type="repeat" description="WD" evidence="5">
    <location>
        <begin position="1094"/>
        <end position="1128"/>
    </location>
</feature>
<keyword evidence="7" id="KW-1133">Transmembrane helix</keyword>
<gene>
    <name evidence="9" type="primary">pknB_3</name>
    <name evidence="9" type="ORF">OJF2_01090</name>
</gene>
<dbReference type="PROSITE" id="PS50082">
    <property type="entry name" value="WD_REPEATS_2"/>
    <property type="match status" value="6"/>
</dbReference>
<feature type="repeat" description="WD" evidence="5">
    <location>
        <begin position="1052"/>
        <end position="1084"/>
    </location>
</feature>
<dbReference type="GO" id="GO:0005524">
    <property type="term" value="F:ATP binding"/>
    <property type="evidence" value="ECO:0007669"/>
    <property type="project" value="UniProtKB-UniRule"/>
</dbReference>
<dbReference type="RefSeq" id="WP_148590269.1">
    <property type="nucleotide sequence ID" value="NZ_CP042997.1"/>
</dbReference>
<dbReference type="InterPro" id="IPR015943">
    <property type="entry name" value="WD40/YVTN_repeat-like_dom_sf"/>
</dbReference>
<sequence length="1128" mass="120602">MTPTEPVTPIDEALLAALMAEEAALAEGGTPPDDPDGSRRGLRDCLRLLRTLAPDTPPEAGQGEPTRFGRFTILGELGRGGFGIVYRAFDPLLDRHVALKVPRPELIASSEVRRRFLREARAAAGLDHPNIVPVLDAGPMGPFCFIALALCPGPTLAQWLRGQTEPVPPQAAARLVADLAGAVQHAHERGVLHRDIKPSNVILGAGESDAAGRPRLTDFGLARLAEEGGSETRTFAVLGSPPYMAPEQAAGRNADVGPATDVHALGAILYEVLVGRPPFVGEGRSETIRQVIEAEPIPPRTLRPRLPRDLETIVLTCLAKAPARRYGSAAALRDDLGRSLRGEPIRARPPRWTRTAASRVRRHPTLFASALLMILAAAGLFGVLAWSNARQRRTIGELTAARSRADAQARETDRHRDLADRYFHGSQLQLAGKALDAGEFEHAQDVLHELACIPVAPARRDFARDFLWGRACRDVAPLFGHDRDVNAMEITPDGRTLVTGDVGGTIRLWDLAGEGPHVELGRHTEPVSYLAIAASGRWLASTAGRPGRPGHEVILWDLANRRPADRPPIASGTRVVSLGFEAGDEALWIETNPPPPLSGGEVLRFDLRTAMDEPRGSSHWPPPGQVRVLRDGRVVVITPDPNAADDRWSGGDAGSACARWDSLGLPGNQVRFAATPDSRLVAAAHPGWAVICRDSRTGARVARLEMPETTAFEMAFSPDGRSLAAGCDPGAVILWDLATGRHVRLRLGDPHRTGPVLSLAFSPDGSKLAVSEWAVPGGATPVTVWEVATGRRIAEYPGRRDRATRLLFAADGRSLLIASGPTLRRWRLDREAEPPSPSGHLDEAWALAFRPDGGVLATGGDDTDEPSTVKLWDPATGRLVRQWSGGPGTVASLAFSPDGRILASGHLERAGNVRLWDPGTGRLIATLSGHNDRVRSVAFHPDGRHLASAGSDRTIRIWDVATRRRVCELAGHSMTVQGLAFSPDGRRLASAGADATVRLWDAAAWRPLRTLQGPAKFTAVAFAPDGGAIAGADESGTVLLWAPETGERLGVIHGEDGALRTLAFAPDGRALAASGEGGTIKVWDPVTRQRLLILPGRSLLVHATAFSPDGRILAASDEGGAVRLWRAP</sequence>
<dbReference type="GO" id="GO:0004674">
    <property type="term" value="F:protein serine/threonine kinase activity"/>
    <property type="evidence" value="ECO:0007669"/>
    <property type="project" value="UniProtKB-EC"/>
</dbReference>
<feature type="repeat" description="WD" evidence="5">
    <location>
        <begin position="704"/>
        <end position="745"/>
    </location>
</feature>
<dbReference type="InterPro" id="IPR050505">
    <property type="entry name" value="WDR55/POC1"/>
</dbReference>
<evidence type="ECO:0000256" key="1">
    <source>
        <dbReference type="ARBA" id="ARBA00022574"/>
    </source>
</evidence>
<protein>
    <submittedName>
        <fullName evidence="9">Serine/threonine-protein kinase PknB</fullName>
        <ecNumber evidence="9">2.7.11.1</ecNumber>
    </submittedName>
</protein>
<feature type="repeat" description="WD" evidence="5">
    <location>
        <begin position="969"/>
        <end position="1010"/>
    </location>
</feature>
<evidence type="ECO:0000256" key="2">
    <source>
        <dbReference type="ARBA" id="ARBA00022737"/>
    </source>
</evidence>
<feature type="repeat" description="WD" evidence="5">
    <location>
        <begin position="478"/>
        <end position="511"/>
    </location>
</feature>
<dbReference type="InterPro" id="IPR011009">
    <property type="entry name" value="Kinase-like_dom_sf"/>
</dbReference>